<dbReference type="NCBIfam" id="TIGR02013">
    <property type="entry name" value="rpoB"/>
    <property type="match status" value="1"/>
</dbReference>
<feature type="domain" description="DNA-directed RNA polymerase subunit 2 hybrid-binding" evidence="9">
    <location>
        <begin position="849"/>
        <end position="1268"/>
    </location>
</feature>
<dbReference type="Gene3D" id="3.90.1800.10">
    <property type="entry name" value="RNA polymerase alpha subunit dimerisation domain"/>
    <property type="match status" value="1"/>
</dbReference>
<accession>A0A6J5ZND3</accession>
<protein>
    <recommendedName>
        <fullName evidence="1">DNA-directed RNA polymerase</fullName>
        <ecNumber evidence="1">2.7.7.6</ecNumber>
    </recommendedName>
</protein>
<keyword evidence="7" id="KW-0175">Coiled coil</keyword>
<dbReference type="EMBL" id="CAESAN010000050">
    <property type="protein sequence ID" value="CAB4342722.1"/>
    <property type="molecule type" value="Genomic_DNA"/>
</dbReference>
<name>A0A6J5ZND3_9ZZZZ</name>
<dbReference type="InterPro" id="IPR015712">
    <property type="entry name" value="DNA-dir_RNA_pol_su2"/>
</dbReference>
<dbReference type="PROSITE" id="PS01166">
    <property type="entry name" value="RNA_POL_BETA"/>
    <property type="match status" value="1"/>
</dbReference>
<evidence type="ECO:0000256" key="6">
    <source>
        <dbReference type="ARBA" id="ARBA00048552"/>
    </source>
</evidence>
<dbReference type="FunFam" id="3.90.1800.10:FF:000001">
    <property type="entry name" value="DNA-directed RNA polymerase subunit beta"/>
    <property type="match status" value="1"/>
</dbReference>
<evidence type="ECO:0000256" key="8">
    <source>
        <dbReference type="SAM" id="MobiDB-lite"/>
    </source>
</evidence>
<dbReference type="Pfam" id="PF10385">
    <property type="entry name" value="RNA_pol_Rpb2_45"/>
    <property type="match status" value="1"/>
</dbReference>
<organism evidence="15">
    <name type="scientific">freshwater metagenome</name>
    <dbReference type="NCBI Taxonomy" id="449393"/>
    <lineage>
        <taxon>unclassified sequences</taxon>
        <taxon>metagenomes</taxon>
        <taxon>ecological metagenomes</taxon>
    </lineage>
</organism>
<evidence type="ECO:0000256" key="4">
    <source>
        <dbReference type="ARBA" id="ARBA00022695"/>
    </source>
</evidence>
<feature type="domain" description="RNA polymerase Rpb2" evidence="11">
    <location>
        <begin position="139"/>
        <end position="206"/>
    </location>
</feature>
<dbReference type="GO" id="GO:0003899">
    <property type="term" value="F:DNA-directed RNA polymerase activity"/>
    <property type="evidence" value="ECO:0007669"/>
    <property type="project" value="UniProtKB-EC"/>
</dbReference>
<evidence type="ECO:0000259" key="11">
    <source>
        <dbReference type="Pfam" id="PF04561"/>
    </source>
</evidence>
<dbReference type="NCBIfam" id="NF001616">
    <property type="entry name" value="PRK00405.1"/>
    <property type="match status" value="1"/>
</dbReference>
<evidence type="ECO:0000256" key="1">
    <source>
        <dbReference type="ARBA" id="ARBA00012418"/>
    </source>
</evidence>
<evidence type="ECO:0000256" key="7">
    <source>
        <dbReference type="SAM" id="Coils"/>
    </source>
</evidence>
<evidence type="ECO:0000256" key="2">
    <source>
        <dbReference type="ARBA" id="ARBA00022478"/>
    </source>
</evidence>
<dbReference type="InterPro" id="IPR037033">
    <property type="entry name" value="DNA-dir_RNAP_su2_hyb_sf"/>
</dbReference>
<dbReference type="InterPro" id="IPR010243">
    <property type="entry name" value="RNA_pol_bsu_bac"/>
</dbReference>
<dbReference type="InterPro" id="IPR007644">
    <property type="entry name" value="RNA_pol_bsu_protrusion"/>
</dbReference>
<feature type="domain" description="DNA-directed RNA polymerase beta subunit external 1" evidence="14">
    <location>
        <begin position="716"/>
        <end position="788"/>
    </location>
</feature>
<reference evidence="15" key="1">
    <citation type="submission" date="2020-05" db="EMBL/GenBank/DDBJ databases">
        <authorList>
            <person name="Chiriac C."/>
            <person name="Salcher M."/>
            <person name="Ghai R."/>
            <person name="Kavagutti S V."/>
        </authorList>
    </citation>
    <scope>NUCLEOTIDE SEQUENCE</scope>
</reference>
<dbReference type="Pfam" id="PF04565">
    <property type="entry name" value="RNA_pol_Rpb2_3"/>
    <property type="match status" value="1"/>
</dbReference>
<sequence>MSRVDAPRTRRSFARLENAIDVPNLIEVQTRSFEQLVDTQRGRLREIIDDVSPIEDYSGNLAIQLGEISFEEPVASIEECREKELTYARPLSIKAAFINRETGEIREQSVFMCNFPWMTDRGTFIINGTERVVVTQLVRSPGAYVMGPKDAEKQVATANLMPARGSWLELEIDKKGKVFARIDRKRKLPVTVLLRALGYTDDELLEIFDGSRYIRNTIAADPPHAEARPEEFFKSVQALSKKLKGATFKNDEALDNEAVAALQEWLNDEKRKWKELQRVEVDELNMLLTAELDRFESNRHASLIELFKKQRPGEPPTVEAAESLLNQMFFDPKRYDLSKVGRYKLHARLKTDVGLEVRTLTNDDIIALVKALVAIPRTLGVMEEDQYDVILSSVGMGKEEAVKQALVSILGPTSEKSVGRVLRREEKEARVKEKEADFKPVKEAMAKLKKKQDIVKKQETGKGLEEADLDELKTEIKNLKSTIEAARKELPKDIEDEIKRLKDQIKKSREVLSEGLDESAAEDLQEKLAKSNVDATYELRTQDYAADAGSARSAAVKEVFEAEAAQTDEYEHFGNRRLRTVGELVQDAFRVGLYRMERVVRERLTTEDEDTITPQTIINVRPVDASLREFFGSSQLSQFMDQTNSLAGLTHRRRLSALGAGGLTRERAPLEVRDVHPTHYGRMCPIETPEGPNVGLIGSLASYAEINDFGFITAPYRVVKDGVATSEIVHLDATEEEEMLVAHADAVDEKTGKLRGPNGSAGVLARNTMNDQYYETVPAKQVDLVDVSPQQVWSVATAMIPFLDHDDANRALMGSNMQRQAVPLLVADAPLVGTGMEARAALDTGDVLIAGIDGTVTFVDAHRIVIEGKEREEHLLSKFQRSNQGTLIHQRPRVKTGDKVKAGQMLADGASTDHGEMALGKNLMVAFMAWEGYNFEDAIILSSRLVKDDELTSIHIEDYEIDARSTKLGEEEITRDIPNRSEESLRNLDDRGIVRIGAEVKSGDLLVGKVTPKGETELTAEEKLIRAIFKEKAREVRDTSLKVPHGEGGVVIDVQTFSREDGDELKATVNDLIRVFVAKKRKISEGDKLAGRHGNKGVISKIVDEQDMPFLEDGTPVDVILNPLGVPSRMNLGQILETHLGWAAAQGWYDDGSEAFKLSREDDNRVYVSTPVFDGASIEDVDTALVKWQDEHKGRIRMDVDKSKPVGTQASGKFTLFNGRTGEPFEQQVTVGYMYILKLLHLVDDKIHARSTGPYSLVTQQPLGGKAQFGGQRFGEMEVWALEAYGAAYTLQEMLTVKSDDTVGRVKAYEAIVKGENIPEPSIPESFKVLLKEMQSLGLDVNVVSETGERADLPSEEDDLLRAAEELGIDLSGVRAGEVVAGEEAVEVTGEGGEEAEAAEETKAEESA</sequence>
<comment type="catalytic activity">
    <reaction evidence="6">
        <text>RNA(n) + a ribonucleoside 5'-triphosphate = RNA(n+1) + diphosphate</text>
        <dbReference type="Rhea" id="RHEA:21248"/>
        <dbReference type="Rhea" id="RHEA-COMP:14527"/>
        <dbReference type="Rhea" id="RHEA-COMP:17342"/>
        <dbReference type="ChEBI" id="CHEBI:33019"/>
        <dbReference type="ChEBI" id="CHEBI:61557"/>
        <dbReference type="ChEBI" id="CHEBI:140395"/>
        <dbReference type="EC" id="2.7.7.6"/>
    </reaction>
</comment>
<keyword evidence="4" id="KW-0548">Nucleotidyltransferase</keyword>
<evidence type="ECO:0000259" key="13">
    <source>
        <dbReference type="Pfam" id="PF04565"/>
    </source>
</evidence>
<keyword evidence="2" id="KW-0240">DNA-directed RNA polymerase</keyword>
<dbReference type="Gene3D" id="2.40.50.100">
    <property type="match status" value="1"/>
</dbReference>
<dbReference type="Gene3D" id="3.90.1110.10">
    <property type="entry name" value="RNA polymerase Rpb2, domain 2"/>
    <property type="match status" value="1"/>
</dbReference>
<dbReference type="Gene3D" id="2.40.270.10">
    <property type="entry name" value="DNA-directed RNA polymerase, subunit 2, domain 6"/>
    <property type="match status" value="1"/>
</dbReference>
<evidence type="ECO:0000313" key="15">
    <source>
        <dbReference type="EMBL" id="CAB4342722.1"/>
    </source>
</evidence>
<dbReference type="GO" id="GO:0006351">
    <property type="term" value="P:DNA-templated transcription"/>
    <property type="evidence" value="ECO:0007669"/>
    <property type="project" value="InterPro"/>
</dbReference>
<dbReference type="Gene3D" id="2.30.150.10">
    <property type="entry name" value="DNA-directed RNA polymerase, beta subunit, external 1 domain"/>
    <property type="match status" value="1"/>
</dbReference>
<dbReference type="InterPro" id="IPR037034">
    <property type="entry name" value="RNA_pol_Rpb2_2_sf"/>
</dbReference>
<evidence type="ECO:0000259" key="12">
    <source>
        <dbReference type="Pfam" id="PF04563"/>
    </source>
</evidence>
<dbReference type="Gene3D" id="2.40.50.150">
    <property type="match status" value="1"/>
</dbReference>
<evidence type="ECO:0000256" key="5">
    <source>
        <dbReference type="ARBA" id="ARBA00023163"/>
    </source>
</evidence>
<dbReference type="GO" id="GO:0003677">
    <property type="term" value="F:DNA binding"/>
    <property type="evidence" value="ECO:0007669"/>
    <property type="project" value="InterPro"/>
</dbReference>
<dbReference type="Gene3D" id="3.90.1100.10">
    <property type="match status" value="1"/>
</dbReference>
<evidence type="ECO:0000259" key="9">
    <source>
        <dbReference type="Pfam" id="PF00562"/>
    </source>
</evidence>
<dbReference type="HAMAP" id="MF_01321">
    <property type="entry name" value="RNApol_bact_RpoB"/>
    <property type="match status" value="1"/>
</dbReference>
<feature type="domain" description="RNA polymerase beta subunit protrusion" evidence="12">
    <location>
        <begin position="25"/>
        <end position="624"/>
    </location>
</feature>
<dbReference type="Pfam" id="PF04561">
    <property type="entry name" value="RNA_pol_Rpb2_2"/>
    <property type="match status" value="2"/>
</dbReference>
<dbReference type="InterPro" id="IPR007642">
    <property type="entry name" value="RNA_pol_Rpb2_2"/>
</dbReference>
<evidence type="ECO:0000259" key="10">
    <source>
        <dbReference type="Pfam" id="PF04560"/>
    </source>
</evidence>
<feature type="region of interest" description="Disordered" evidence="8">
    <location>
        <begin position="1385"/>
        <end position="1408"/>
    </location>
</feature>
<evidence type="ECO:0000256" key="3">
    <source>
        <dbReference type="ARBA" id="ARBA00022679"/>
    </source>
</evidence>
<dbReference type="InterPro" id="IPR007641">
    <property type="entry name" value="RNA_pol_Rpb2_7"/>
</dbReference>
<keyword evidence="5" id="KW-0804">Transcription</keyword>
<keyword evidence="3" id="KW-0808">Transferase</keyword>
<dbReference type="SUPFAM" id="SSF64484">
    <property type="entry name" value="beta and beta-prime subunits of DNA dependent RNA-polymerase"/>
    <property type="match status" value="2"/>
</dbReference>
<dbReference type="InterPro" id="IPR007121">
    <property type="entry name" value="RNA_pol_bsu_CS"/>
</dbReference>
<dbReference type="InterPro" id="IPR019462">
    <property type="entry name" value="DNA-dir_RNA_pol_bsu_external_1"/>
</dbReference>
<dbReference type="InterPro" id="IPR007645">
    <property type="entry name" value="RNA_pol_Rpb2_3"/>
</dbReference>
<dbReference type="InterPro" id="IPR007120">
    <property type="entry name" value="DNA-dir_RNAP_su2_dom"/>
</dbReference>
<dbReference type="EC" id="2.7.7.6" evidence="1"/>
<dbReference type="GO" id="GO:0032549">
    <property type="term" value="F:ribonucleoside binding"/>
    <property type="evidence" value="ECO:0007669"/>
    <property type="project" value="InterPro"/>
</dbReference>
<feature type="domain" description="RNA polymerase Rpb2" evidence="11">
    <location>
        <begin position="284"/>
        <end position="388"/>
    </location>
</feature>
<dbReference type="Pfam" id="PF00562">
    <property type="entry name" value="RNA_pol_Rpb2_6"/>
    <property type="match status" value="1"/>
</dbReference>
<feature type="domain" description="RNA polymerase Rpb2" evidence="13">
    <location>
        <begin position="638"/>
        <end position="706"/>
    </location>
</feature>
<proteinExistence type="inferred from homology"/>
<feature type="domain" description="RNA polymerase Rpb2" evidence="10">
    <location>
        <begin position="1270"/>
        <end position="1345"/>
    </location>
</feature>
<evidence type="ECO:0000259" key="14">
    <source>
        <dbReference type="Pfam" id="PF10385"/>
    </source>
</evidence>
<dbReference type="CDD" id="cd00653">
    <property type="entry name" value="RNA_pol_B_RPB2"/>
    <property type="match status" value="1"/>
</dbReference>
<dbReference type="Pfam" id="PF04563">
    <property type="entry name" value="RNA_pol_Rpb2_1"/>
    <property type="match status" value="1"/>
</dbReference>
<feature type="coiled-coil region" evidence="7">
    <location>
        <begin position="462"/>
        <end position="518"/>
    </location>
</feature>
<dbReference type="Pfam" id="PF04560">
    <property type="entry name" value="RNA_pol_Rpb2_7"/>
    <property type="match status" value="1"/>
</dbReference>
<dbReference type="PANTHER" id="PTHR20856">
    <property type="entry name" value="DNA-DIRECTED RNA POLYMERASE I SUBUNIT 2"/>
    <property type="match status" value="1"/>
</dbReference>
<dbReference type="InterPro" id="IPR042107">
    <property type="entry name" value="DNA-dir_RNA_pol_bsu_ext_1_sf"/>
</dbReference>
<gene>
    <name evidence="15" type="ORF">UFOPK3547_00728</name>
</gene>
<dbReference type="InterPro" id="IPR014724">
    <property type="entry name" value="RNA_pol_RPB2_OB-fold"/>
</dbReference>
<dbReference type="GO" id="GO:0000428">
    <property type="term" value="C:DNA-directed RNA polymerase complex"/>
    <property type="evidence" value="ECO:0007669"/>
    <property type="project" value="UniProtKB-KW"/>
</dbReference>